<protein>
    <submittedName>
        <fullName evidence="6">Glycosyltransferase family 1 protein</fullName>
    </submittedName>
</protein>
<dbReference type="InterPro" id="IPR001296">
    <property type="entry name" value="Glyco_trans_1"/>
</dbReference>
<gene>
    <name evidence="6" type="ORF">GCM10009539_82890</name>
</gene>
<keyword evidence="2" id="KW-0808">Transferase</keyword>
<evidence type="ECO:0000259" key="4">
    <source>
        <dbReference type="Pfam" id="PF00534"/>
    </source>
</evidence>
<evidence type="ECO:0000256" key="2">
    <source>
        <dbReference type="ARBA" id="ARBA00022679"/>
    </source>
</evidence>
<reference evidence="7" key="1">
    <citation type="journal article" date="2019" name="Int. J. Syst. Evol. Microbiol.">
        <title>The Global Catalogue of Microorganisms (GCM) 10K type strain sequencing project: providing services to taxonomists for standard genome sequencing and annotation.</title>
        <authorList>
            <consortium name="The Broad Institute Genomics Platform"/>
            <consortium name="The Broad Institute Genome Sequencing Center for Infectious Disease"/>
            <person name="Wu L."/>
            <person name="Ma J."/>
        </authorList>
    </citation>
    <scope>NUCLEOTIDE SEQUENCE [LARGE SCALE GENOMIC DNA]</scope>
    <source>
        <strain evidence="7">JCM 10425</strain>
    </source>
</reference>
<evidence type="ECO:0000256" key="3">
    <source>
        <dbReference type="SAM" id="MobiDB-lite"/>
    </source>
</evidence>
<dbReference type="PANTHER" id="PTHR12526">
    <property type="entry name" value="GLYCOSYLTRANSFERASE"/>
    <property type="match status" value="1"/>
</dbReference>
<dbReference type="Pfam" id="PF00534">
    <property type="entry name" value="Glycos_transf_1"/>
    <property type="match status" value="1"/>
</dbReference>
<dbReference type="PANTHER" id="PTHR12526:SF635">
    <property type="entry name" value="GLYCOSYL TRANSFERASE GROUP 1"/>
    <property type="match status" value="1"/>
</dbReference>
<feature type="compositionally biased region" description="Polar residues" evidence="3">
    <location>
        <begin position="43"/>
        <end position="53"/>
    </location>
</feature>
<evidence type="ECO:0000313" key="6">
    <source>
        <dbReference type="EMBL" id="GAA0282375.1"/>
    </source>
</evidence>
<dbReference type="EMBL" id="BAAAGX010000046">
    <property type="protein sequence ID" value="GAA0282375.1"/>
    <property type="molecule type" value="Genomic_DNA"/>
</dbReference>
<dbReference type="Proteomes" id="UP001500967">
    <property type="component" value="Unassembled WGS sequence"/>
</dbReference>
<sequence length="422" mass="44067">MSAPVDLPTTRGREVAGHVRALAAALADAGHDVDVHTRRADTATPSESGTTAGVTIRQVDAGPPQPLPESELAAWISDFGRALAEQWRADPPDVVHAYSWTSGLAAAAARQQLRESALVGGGASQPPVPFVLTLAGFGAELRRTREGAPAGRTDAALANRIRLEVALARSVDAVVAGSDDEVEELARMGVPRERITMVPAGIDVDRFAPGPALDASDEARLVALGDLTPSGGFETVIAALRGLPGVELLIFGATADEQQGDDELARLRQGAAQLGVADRVSFADPDLDRTDPGYRPAMLRSADAVVCVPWHGPAGAGRVLEAMACGIPVVVTAVGAVSDVVVDGVSGVLVAPRRPDHLASAIRALLGDPVRRLGFGVAGADRARSRYEWSRVATSVERVYRRLLPTPIVDEEVVLENELPGV</sequence>
<evidence type="ECO:0000256" key="1">
    <source>
        <dbReference type="ARBA" id="ARBA00022676"/>
    </source>
</evidence>
<dbReference type="InterPro" id="IPR028098">
    <property type="entry name" value="Glyco_trans_4-like_N"/>
</dbReference>
<accession>A0ABP3EZ63</accession>
<dbReference type="Pfam" id="PF13579">
    <property type="entry name" value="Glyco_trans_4_4"/>
    <property type="match status" value="1"/>
</dbReference>
<feature type="domain" description="Glycosyltransferase subfamily 4-like N-terminal" evidence="5">
    <location>
        <begin position="18"/>
        <end position="201"/>
    </location>
</feature>
<dbReference type="SUPFAM" id="SSF53756">
    <property type="entry name" value="UDP-Glycosyltransferase/glycogen phosphorylase"/>
    <property type="match status" value="1"/>
</dbReference>
<feature type="region of interest" description="Disordered" evidence="3">
    <location>
        <begin position="39"/>
        <end position="64"/>
    </location>
</feature>
<proteinExistence type="predicted"/>
<evidence type="ECO:0000313" key="7">
    <source>
        <dbReference type="Proteomes" id="UP001500967"/>
    </source>
</evidence>
<organism evidence="6 7">
    <name type="scientific">Cryptosporangium japonicum</name>
    <dbReference type="NCBI Taxonomy" id="80872"/>
    <lineage>
        <taxon>Bacteria</taxon>
        <taxon>Bacillati</taxon>
        <taxon>Actinomycetota</taxon>
        <taxon>Actinomycetes</taxon>
        <taxon>Cryptosporangiales</taxon>
        <taxon>Cryptosporangiaceae</taxon>
        <taxon>Cryptosporangium</taxon>
    </lineage>
</organism>
<name>A0ABP3EZ63_9ACTN</name>
<dbReference type="Gene3D" id="3.40.50.2000">
    <property type="entry name" value="Glycogen Phosphorylase B"/>
    <property type="match status" value="2"/>
</dbReference>
<keyword evidence="1" id="KW-0328">Glycosyltransferase</keyword>
<comment type="caution">
    <text evidence="6">The sequence shown here is derived from an EMBL/GenBank/DDBJ whole genome shotgun (WGS) entry which is preliminary data.</text>
</comment>
<keyword evidence="7" id="KW-1185">Reference proteome</keyword>
<feature type="domain" description="Glycosyl transferase family 1" evidence="4">
    <location>
        <begin position="216"/>
        <end position="372"/>
    </location>
</feature>
<evidence type="ECO:0000259" key="5">
    <source>
        <dbReference type="Pfam" id="PF13579"/>
    </source>
</evidence>